<feature type="non-terminal residue" evidence="1">
    <location>
        <position position="1"/>
    </location>
</feature>
<sequence>SKVEGCILFFPFMSVDAFLECQEGRLFFIDVIDGLGKVWTILGKFHTNEVFENYVSIDRPQFSNENRLKSYDEITFMEGSNGGPQNEFKVFIKRKIRLFGQDI</sequence>
<proteinExistence type="predicted"/>
<reference evidence="1 2" key="1">
    <citation type="submission" date="2019-06" db="EMBL/GenBank/DDBJ databases">
        <title>WGS assembly of Gossypium darwinii.</title>
        <authorList>
            <person name="Chen Z.J."/>
            <person name="Sreedasyam A."/>
            <person name="Ando A."/>
            <person name="Song Q."/>
            <person name="De L."/>
            <person name="Hulse-Kemp A."/>
            <person name="Ding M."/>
            <person name="Ye W."/>
            <person name="Kirkbride R."/>
            <person name="Jenkins J."/>
            <person name="Plott C."/>
            <person name="Lovell J."/>
            <person name="Lin Y.-M."/>
            <person name="Vaughn R."/>
            <person name="Liu B."/>
            <person name="Li W."/>
            <person name="Simpson S."/>
            <person name="Scheffler B."/>
            <person name="Saski C."/>
            <person name="Grover C."/>
            <person name="Hu G."/>
            <person name="Conover J."/>
            <person name="Carlson J."/>
            <person name="Shu S."/>
            <person name="Boston L."/>
            <person name="Williams M."/>
            <person name="Peterson D."/>
            <person name="Mcgee K."/>
            <person name="Jones D."/>
            <person name="Wendel J."/>
            <person name="Stelly D."/>
            <person name="Grimwood J."/>
            <person name="Schmutz J."/>
        </authorList>
    </citation>
    <scope>NUCLEOTIDE SEQUENCE [LARGE SCALE GENOMIC DNA]</scope>
    <source>
        <strain evidence="1">1808015.09</strain>
    </source>
</reference>
<dbReference type="Proteomes" id="UP000323506">
    <property type="component" value="Chromosome A12"/>
</dbReference>
<name>A0A5D2E4P4_GOSDA</name>
<accession>A0A5D2E4P4</accession>
<dbReference type="AlphaFoldDB" id="A0A5D2E4P4"/>
<evidence type="ECO:0000313" key="2">
    <source>
        <dbReference type="Proteomes" id="UP000323506"/>
    </source>
</evidence>
<protein>
    <recommendedName>
        <fullName evidence="3">TF-B3 domain-containing protein</fullName>
    </recommendedName>
</protein>
<evidence type="ECO:0000313" key="1">
    <source>
        <dbReference type="EMBL" id="TYG88443.1"/>
    </source>
</evidence>
<evidence type="ECO:0008006" key="3">
    <source>
        <dbReference type="Google" id="ProtNLM"/>
    </source>
</evidence>
<organism evidence="1 2">
    <name type="scientific">Gossypium darwinii</name>
    <name type="common">Darwin's cotton</name>
    <name type="synonym">Gossypium barbadense var. darwinii</name>
    <dbReference type="NCBI Taxonomy" id="34276"/>
    <lineage>
        <taxon>Eukaryota</taxon>
        <taxon>Viridiplantae</taxon>
        <taxon>Streptophyta</taxon>
        <taxon>Embryophyta</taxon>
        <taxon>Tracheophyta</taxon>
        <taxon>Spermatophyta</taxon>
        <taxon>Magnoliopsida</taxon>
        <taxon>eudicotyledons</taxon>
        <taxon>Gunneridae</taxon>
        <taxon>Pentapetalae</taxon>
        <taxon>rosids</taxon>
        <taxon>malvids</taxon>
        <taxon>Malvales</taxon>
        <taxon>Malvaceae</taxon>
        <taxon>Malvoideae</taxon>
        <taxon>Gossypium</taxon>
    </lineage>
</organism>
<feature type="non-terminal residue" evidence="1">
    <location>
        <position position="103"/>
    </location>
</feature>
<keyword evidence="2" id="KW-1185">Reference proteome</keyword>
<dbReference type="EMBL" id="CM017699">
    <property type="protein sequence ID" value="TYG88443.1"/>
    <property type="molecule type" value="Genomic_DNA"/>
</dbReference>
<gene>
    <name evidence="1" type="ORF">ES288_A12G021900v1</name>
</gene>